<proteinExistence type="predicted"/>
<dbReference type="Proteomes" id="UP000041254">
    <property type="component" value="Unassembled WGS sequence"/>
</dbReference>
<name>A0A0G4EX19_VITBC</name>
<evidence type="ECO:0008006" key="4">
    <source>
        <dbReference type="Google" id="ProtNLM"/>
    </source>
</evidence>
<dbReference type="VEuPathDB" id="CryptoDB:Vbra_2446"/>
<gene>
    <name evidence="2" type="ORF">Vbra_2446</name>
</gene>
<feature type="signal peptide" evidence="1">
    <location>
        <begin position="1"/>
        <end position="17"/>
    </location>
</feature>
<dbReference type="EMBL" id="CDMY01000338">
    <property type="protein sequence ID" value="CEM03328.1"/>
    <property type="molecule type" value="Genomic_DNA"/>
</dbReference>
<dbReference type="AlphaFoldDB" id="A0A0G4EX19"/>
<reference evidence="2 3" key="1">
    <citation type="submission" date="2014-11" db="EMBL/GenBank/DDBJ databases">
        <authorList>
            <person name="Zhu J."/>
            <person name="Qi W."/>
            <person name="Song R."/>
        </authorList>
    </citation>
    <scope>NUCLEOTIDE SEQUENCE [LARGE SCALE GENOMIC DNA]</scope>
</reference>
<accession>A0A0G4EX19</accession>
<keyword evidence="1" id="KW-0732">Signal</keyword>
<dbReference type="InParanoid" id="A0A0G4EX19"/>
<evidence type="ECO:0000313" key="2">
    <source>
        <dbReference type="EMBL" id="CEM03328.1"/>
    </source>
</evidence>
<organism evidence="2 3">
    <name type="scientific">Vitrella brassicaformis (strain CCMP3155)</name>
    <dbReference type="NCBI Taxonomy" id="1169540"/>
    <lineage>
        <taxon>Eukaryota</taxon>
        <taxon>Sar</taxon>
        <taxon>Alveolata</taxon>
        <taxon>Colpodellida</taxon>
        <taxon>Vitrellaceae</taxon>
        <taxon>Vitrella</taxon>
    </lineage>
</organism>
<evidence type="ECO:0000256" key="1">
    <source>
        <dbReference type="SAM" id="SignalP"/>
    </source>
</evidence>
<protein>
    <recommendedName>
        <fullName evidence="4">CPW-WPC domain-containing protein</fullName>
    </recommendedName>
</protein>
<sequence>MTLYPPVLFILAAVVFAAGEPSHRGLILRRKNQGRLGKHRNWGGEWDEGGDYAGGEGGEGGGQMQACVACPFPTLRNLVSGVASCCPPFTDKILEDGSCNVPEATPPVTQINIICPDKYELLCSDGVSKPVSGKGAGEKAAAQQVAGQRPEAITWPFTEECPDGKFPSCKAPAETCIKYY</sequence>
<feature type="chain" id="PRO_5005187756" description="CPW-WPC domain-containing protein" evidence="1">
    <location>
        <begin position="18"/>
        <end position="180"/>
    </location>
</feature>
<keyword evidence="3" id="KW-1185">Reference proteome</keyword>
<evidence type="ECO:0000313" key="3">
    <source>
        <dbReference type="Proteomes" id="UP000041254"/>
    </source>
</evidence>